<name>A0A9P6GSE1_9PLEO</name>
<reference evidence="8" key="1">
    <citation type="journal article" date="2020" name="Mol. Plant Microbe Interact.">
        <title>Genome Sequence of the Biocontrol Agent Coniothyrium minitans strain Conio (IMI 134523).</title>
        <authorList>
            <person name="Patel D."/>
            <person name="Shittu T.A."/>
            <person name="Baroncelli R."/>
            <person name="Muthumeenakshi S."/>
            <person name="Osborne T.H."/>
            <person name="Janganan T.K."/>
            <person name="Sreenivasaprasad S."/>
        </authorList>
    </citation>
    <scope>NUCLEOTIDE SEQUENCE</scope>
    <source>
        <strain evidence="8">Conio</strain>
    </source>
</reference>
<feature type="region of interest" description="Disordered" evidence="5">
    <location>
        <begin position="1"/>
        <end position="221"/>
    </location>
</feature>
<dbReference type="GO" id="GO:0003729">
    <property type="term" value="F:mRNA binding"/>
    <property type="evidence" value="ECO:0007669"/>
    <property type="project" value="TreeGrafter"/>
</dbReference>
<feature type="compositionally biased region" description="Acidic residues" evidence="5">
    <location>
        <begin position="158"/>
        <end position="170"/>
    </location>
</feature>
<keyword evidence="3" id="KW-0479">Metal-binding</keyword>
<dbReference type="PANTHER" id="PTHR23092:SF15">
    <property type="entry name" value="INACTIVE NON-CANONICAL POLY(A) RNA POLYMERASE PROTEIN TRF4-2-RELATED"/>
    <property type="match status" value="1"/>
</dbReference>
<sequence>MVDTRRNRPPQQQKRRGGRDLRDRMTGGSGGGRDRNGGDSYRPGQQQQHGSAPSRSDFTFTSNAQGPSFPPAPPPERAARRNGGRGRGGSSSMNGSRPATRSSGTAPSQYRGGRRNNRGSFRPQAAHERALLQTRNDDTEHFLGVDAKSNKFRNLAELSDDEEDGMDVSDDSDRSDGEVVEAQGKPKAIRTQSSSRADGDSVPKWSNPDPYTVLPPPEETTGKRIDFVKLIRKAKNEAAEQSNGVNAVAANDDFISFGDDDDYDSQPPAAAPIVLPSRPEPLQGSLNDVAAAGSAQSADIRGRHAADSANLPVRPPLPPHSSLPPRPTSTSNSASSSRKRKQPADYTGMKDGWRPKDHKEPAPWAYREDYKRLRDQPEKLLHNEISDFYDFVAPSEHDKKVRVDLIRRVQSVIGSEFQSHRGSIRCFGSFPVGLYLPTADMDLVFVSDSHFNGGPPRLQAAKSTMFSLAKKLKMNQVGYETLVIPKARVPIIKFKDVATDLPVDISFENKSGLTAQLTLTKWKDQFGDHFTILIALTKQLLEMYSLNDNSTGGLGGLSICCLVASFLQLHKLPDNLGQTFLQFLDFFGNKFDYSRYRIVADPASIVRKGRHGVDGREERADRMSIQDPNDPRNNISGGSYKADKCLELFSWAHRVLVERMDTIHMRTFHEISILESVLGGDYSLYLKQRERMRNIRTQ</sequence>
<accession>A0A9P6GSE1</accession>
<dbReference type="SUPFAM" id="SSF81301">
    <property type="entry name" value="Nucleotidyltransferase"/>
    <property type="match status" value="1"/>
</dbReference>
<dbReference type="GO" id="GO:0046872">
    <property type="term" value="F:metal ion binding"/>
    <property type="evidence" value="ECO:0007669"/>
    <property type="project" value="UniProtKB-KW"/>
</dbReference>
<feature type="compositionally biased region" description="Polar residues" evidence="5">
    <location>
        <begin position="43"/>
        <end position="65"/>
    </location>
</feature>
<feature type="region of interest" description="Disordered" evidence="5">
    <location>
        <begin position="254"/>
        <end position="285"/>
    </location>
</feature>
<evidence type="ECO:0000256" key="5">
    <source>
        <dbReference type="SAM" id="MobiDB-lite"/>
    </source>
</evidence>
<feature type="compositionally biased region" description="Polar residues" evidence="5">
    <location>
        <begin position="99"/>
        <end position="108"/>
    </location>
</feature>
<dbReference type="GO" id="GO:0005730">
    <property type="term" value="C:nucleolus"/>
    <property type="evidence" value="ECO:0007669"/>
    <property type="project" value="TreeGrafter"/>
</dbReference>
<dbReference type="GO" id="GO:1990817">
    <property type="term" value="F:poly(A) RNA polymerase activity"/>
    <property type="evidence" value="ECO:0007669"/>
    <property type="project" value="UniProtKB-EC"/>
</dbReference>
<feature type="compositionally biased region" description="Basic and acidic residues" evidence="5">
    <location>
        <begin position="125"/>
        <end position="143"/>
    </location>
</feature>
<dbReference type="Gene3D" id="1.10.1410.10">
    <property type="match status" value="1"/>
</dbReference>
<dbReference type="InterPro" id="IPR043519">
    <property type="entry name" value="NT_sf"/>
</dbReference>
<dbReference type="EC" id="2.7.7.19" evidence="2"/>
<evidence type="ECO:0000256" key="4">
    <source>
        <dbReference type="ARBA" id="ARBA00022842"/>
    </source>
</evidence>
<evidence type="ECO:0000313" key="9">
    <source>
        <dbReference type="Proteomes" id="UP000756921"/>
    </source>
</evidence>
<evidence type="ECO:0000313" key="8">
    <source>
        <dbReference type="EMBL" id="KAF9740368.1"/>
    </source>
</evidence>
<evidence type="ECO:0000256" key="2">
    <source>
        <dbReference type="ARBA" id="ARBA00012388"/>
    </source>
</evidence>
<dbReference type="GO" id="GO:0031499">
    <property type="term" value="C:TRAMP complex"/>
    <property type="evidence" value="ECO:0007669"/>
    <property type="project" value="TreeGrafter"/>
</dbReference>
<dbReference type="InterPro" id="IPR054708">
    <property type="entry name" value="MTPAP-like_central"/>
</dbReference>
<protein>
    <recommendedName>
        <fullName evidence="2">polynucleotide adenylyltransferase</fullName>
        <ecNumber evidence="2">2.7.7.19</ecNumber>
    </recommendedName>
</protein>
<organism evidence="8 9">
    <name type="scientific">Paraphaeosphaeria minitans</name>
    <dbReference type="NCBI Taxonomy" id="565426"/>
    <lineage>
        <taxon>Eukaryota</taxon>
        <taxon>Fungi</taxon>
        <taxon>Dikarya</taxon>
        <taxon>Ascomycota</taxon>
        <taxon>Pezizomycotina</taxon>
        <taxon>Dothideomycetes</taxon>
        <taxon>Pleosporomycetidae</taxon>
        <taxon>Pleosporales</taxon>
        <taxon>Massarineae</taxon>
        <taxon>Didymosphaeriaceae</taxon>
        <taxon>Paraphaeosphaeria</taxon>
    </lineage>
</organism>
<dbReference type="OrthoDB" id="273917at2759"/>
<feature type="region of interest" description="Disordered" evidence="5">
    <location>
        <begin position="308"/>
        <end position="361"/>
    </location>
</feature>
<dbReference type="GO" id="GO:0010605">
    <property type="term" value="P:negative regulation of macromolecule metabolic process"/>
    <property type="evidence" value="ECO:0007669"/>
    <property type="project" value="UniProtKB-ARBA"/>
</dbReference>
<dbReference type="InterPro" id="IPR002058">
    <property type="entry name" value="PAP_assoc"/>
</dbReference>
<dbReference type="SUPFAM" id="SSF81631">
    <property type="entry name" value="PAP/OAS1 substrate-binding domain"/>
    <property type="match status" value="1"/>
</dbReference>
<dbReference type="GO" id="GO:0043634">
    <property type="term" value="P:polyadenylation-dependent ncRNA catabolic process"/>
    <property type="evidence" value="ECO:0007669"/>
    <property type="project" value="TreeGrafter"/>
</dbReference>
<evidence type="ECO:0000256" key="1">
    <source>
        <dbReference type="ARBA" id="ARBA00008593"/>
    </source>
</evidence>
<dbReference type="Proteomes" id="UP000756921">
    <property type="component" value="Unassembled WGS sequence"/>
</dbReference>
<feature type="region of interest" description="Disordered" evidence="5">
    <location>
        <begin position="610"/>
        <end position="636"/>
    </location>
</feature>
<gene>
    <name evidence="8" type="ORF">PMIN01_03003</name>
</gene>
<feature type="compositionally biased region" description="Pro residues" evidence="5">
    <location>
        <begin position="313"/>
        <end position="327"/>
    </location>
</feature>
<evidence type="ECO:0000256" key="3">
    <source>
        <dbReference type="ARBA" id="ARBA00022723"/>
    </source>
</evidence>
<feature type="domain" description="PAP-associated" evidence="6">
    <location>
        <begin position="575"/>
        <end position="633"/>
    </location>
</feature>
<evidence type="ECO:0000259" key="6">
    <source>
        <dbReference type="Pfam" id="PF03828"/>
    </source>
</evidence>
<dbReference type="AlphaFoldDB" id="A0A9P6GSE1"/>
<evidence type="ECO:0000259" key="7">
    <source>
        <dbReference type="Pfam" id="PF22600"/>
    </source>
</evidence>
<keyword evidence="4" id="KW-0460">Magnesium</keyword>
<proteinExistence type="inferred from homology"/>
<dbReference type="Pfam" id="PF03828">
    <property type="entry name" value="PAP_assoc"/>
    <property type="match status" value="1"/>
</dbReference>
<dbReference type="Pfam" id="PF22600">
    <property type="entry name" value="MTPAP-like_central"/>
    <property type="match status" value="1"/>
</dbReference>
<feature type="compositionally biased region" description="Basic and acidic residues" evidence="5">
    <location>
        <begin position="351"/>
        <end position="361"/>
    </location>
</feature>
<dbReference type="CDD" id="cd05402">
    <property type="entry name" value="NT_PAP_TUTase"/>
    <property type="match status" value="1"/>
</dbReference>
<dbReference type="EMBL" id="WJXW01000002">
    <property type="protein sequence ID" value="KAF9740368.1"/>
    <property type="molecule type" value="Genomic_DNA"/>
</dbReference>
<comment type="similarity">
    <text evidence="1">Belongs to the DNA polymerase type-B-like family.</text>
</comment>
<dbReference type="Gene3D" id="3.30.460.10">
    <property type="entry name" value="Beta Polymerase, domain 2"/>
    <property type="match status" value="1"/>
</dbReference>
<feature type="compositionally biased region" description="Basic and acidic residues" evidence="5">
    <location>
        <begin position="611"/>
        <end position="624"/>
    </location>
</feature>
<dbReference type="GO" id="GO:0031123">
    <property type="term" value="P:RNA 3'-end processing"/>
    <property type="evidence" value="ECO:0007669"/>
    <property type="project" value="TreeGrafter"/>
</dbReference>
<feature type="domain" description="Poly(A) RNA polymerase mitochondrial-like central palm" evidence="7">
    <location>
        <begin position="381"/>
        <end position="517"/>
    </location>
</feature>
<dbReference type="InterPro" id="IPR045862">
    <property type="entry name" value="Trf4-like"/>
</dbReference>
<dbReference type="PANTHER" id="PTHR23092">
    <property type="entry name" value="POLY(A) RNA POLYMERASE"/>
    <property type="match status" value="1"/>
</dbReference>
<comment type="caution">
    <text evidence="8">The sequence shown here is derived from an EMBL/GenBank/DDBJ whole genome shotgun (WGS) entry which is preliminary data.</text>
</comment>
<keyword evidence="9" id="KW-1185">Reference proteome</keyword>